<evidence type="ECO:0000313" key="2">
    <source>
        <dbReference type="Proteomes" id="UP000271241"/>
    </source>
</evidence>
<dbReference type="EMBL" id="KZ992788">
    <property type="protein sequence ID" value="RKP06957.1"/>
    <property type="molecule type" value="Genomic_DNA"/>
</dbReference>
<accession>A0A4P9XM30</accession>
<protein>
    <recommendedName>
        <fullName evidence="3">EF-hand domain-containing protein</fullName>
    </recommendedName>
</protein>
<dbReference type="SUPFAM" id="SSF47473">
    <property type="entry name" value="EF-hand"/>
    <property type="match status" value="1"/>
</dbReference>
<dbReference type="Gene3D" id="1.10.238.10">
    <property type="entry name" value="EF-hand"/>
    <property type="match status" value="1"/>
</dbReference>
<proteinExistence type="predicted"/>
<keyword evidence="2" id="KW-1185">Reference proteome</keyword>
<dbReference type="AlphaFoldDB" id="A0A4P9XM30"/>
<evidence type="ECO:0000313" key="1">
    <source>
        <dbReference type="EMBL" id="RKP06957.1"/>
    </source>
</evidence>
<dbReference type="InterPro" id="IPR011992">
    <property type="entry name" value="EF-hand-dom_pair"/>
</dbReference>
<organism evidence="1 2">
    <name type="scientific">Thamnocephalis sphaerospora</name>
    <dbReference type="NCBI Taxonomy" id="78915"/>
    <lineage>
        <taxon>Eukaryota</taxon>
        <taxon>Fungi</taxon>
        <taxon>Fungi incertae sedis</taxon>
        <taxon>Zoopagomycota</taxon>
        <taxon>Zoopagomycotina</taxon>
        <taxon>Zoopagomycetes</taxon>
        <taxon>Zoopagales</taxon>
        <taxon>Sigmoideomycetaceae</taxon>
        <taxon>Thamnocephalis</taxon>
    </lineage>
</organism>
<gene>
    <name evidence="1" type="ORF">THASP1DRAFT_31230</name>
</gene>
<reference evidence="2" key="1">
    <citation type="journal article" date="2018" name="Nat. Microbiol.">
        <title>Leveraging single-cell genomics to expand the fungal tree of life.</title>
        <authorList>
            <person name="Ahrendt S.R."/>
            <person name="Quandt C.A."/>
            <person name="Ciobanu D."/>
            <person name="Clum A."/>
            <person name="Salamov A."/>
            <person name="Andreopoulos B."/>
            <person name="Cheng J.F."/>
            <person name="Woyke T."/>
            <person name="Pelin A."/>
            <person name="Henrissat B."/>
            <person name="Reynolds N.K."/>
            <person name="Benny G.L."/>
            <person name="Smith M.E."/>
            <person name="James T.Y."/>
            <person name="Grigoriev I.V."/>
        </authorList>
    </citation>
    <scope>NUCLEOTIDE SEQUENCE [LARGE SCALE GENOMIC DNA]</scope>
    <source>
        <strain evidence="2">RSA 1356</strain>
    </source>
</reference>
<dbReference type="Proteomes" id="UP000271241">
    <property type="component" value="Unassembled WGS sequence"/>
</dbReference>
<sequence length="62" mass="6811">MPSPGANTSGGITYGEFVEKLRSRGVDNPEEKADQVYEKHNVDKSAALTAQEYRKLLRATQG</sequence>
<evidence type="ECO:0008006" key="3">
    <source>
        <dbReference type="Google" id="ProtNLM"/>
    </source>
</evidence>
<name>A0A4P9XM30_9FUNG</name>